<evidence type="ECO:0008006" key="3">
    <source>
        <dbReference type="Google" id="ProtNLM"/>
    </source>
</evidence>
<dbReference type="InterPro" id="IPR025528">
    <property type="entry name" value="BrnA_antitoxin"/>
</dbReference>
<dbReference type="KEGG" id="vff:VITFI_CDS0019"/>
<reference evidence="1 2" key="1">
    <citation type="submission" date="2017-07" db="EMBL/GenBank/DDBJ databases">
        <title>Complete Genome Sequence of the cosmetic ferment Vitreoscilla filiformis (ATCC15551).</title>
        <authorList>
            <person name="Contreras S."/>
            <person name="Sagory-Zalkind P."/>
            <person name="Blanquart H."/>
            <person name="Iltis A."/>
            <person name="Morand S.C."/>
        </authorList>
    </citation>
    <scope>NUCLEOTIDE SEQUENCE [LARGE SCALE GENOMIC DNA]</scope>
    <source>
        <strain evidence="1 2">ATCC 15551</strain>
    </source>
</reference>
<gene>
    <name evidence="1" type="ORF">VITFI_CDS0019</name>
</gene>
<accession>A0A221K9W2</accession>
<dbReference type="Pfam" id="PF14384">
    <property type="entry name" value="BrnA_antitoxin"/>
    <property type="match status" value="1"/>
</dbReference>
<dbReference type="AlphaFoldDB" id="A0A221K9W2"/>
<evidence type="ECO:0000313" key="2">
    <source>
        <dbReference type="Proteomes" id="UP000199729"/>
    </source>
</evidence>
<proteinExistence type="predicted"/>
<dbReference type="EMBL" id="CP022423">
    <property type="protein sequence ID" value="ASM75798.1"/>
    <property type="molecule type" value="Genomic_DNA"/>
</dbReference>
<name>A0A221K9W2_VITFI</name>
<dbReference type="Proteomes" id="UP000199729">
    <property type="component" value="Chromosome"/>
</dbReference>
<evidence type="ECO:0000313" key="1">
    <source>
        <dbReference type="EMBL" id="ASM75798.1"/>
    </source>
</evidence>
<keyword evidence="2" id="KW-1185">Reference proteome</keyword>
<protein>
    <recommendedName>
        <fullName evidence="3">BrnA antitoxin of type II toxin-antitoxin system</fullName>
    </recommendedName>
</protein>
<organism evidence="1 2">
    <name type="scientific">Vitreoscilla filiformis</name>
    <dbReference type="NCBI Taxonomy" id="63"/>
    <lineage>
        <taxon>Bacteria</taxon>
        <taxon>Pseudomonadati</taxon>
        <taxon>Pseudomonadota</taxon>
        <taxon>Betaproteobacteria</taxon>
        <taxon>Neisseriales</taxon>
        <taxon>Neisseriaceae</taxon>
        <taxon>Vitreoscilla</taxon>
    </lineage>
</organism>
<sequence>MQAIHKQPVTLRMDAEALARWRATGKGWQTRAAAVLAAAAPKAVP</sequence>